<keyword evidence="3" id="KW-1185">Reference proteome</keyword>
<dbReference type="PANTHER" id="PTHR11215:SF1">
    <property type="entry name" value="MYG1 EXONUCLEASE"/>
    <property type="match status" value="1"/>
</dbReference>
<dbReference type="KEGG" id="nvi:100118825"/>
<dbReference type="Pfam" id="PF03690">
    <property type="entry name" value="MYG1_exonuc"/>
    <property type="match status" value="1"/>
</dbReference>
<dbReference type="InterPro" id="IPR003226">
    <property type="entry name" value="MYG1_exonuclease"/>
</dbReference>
<dbReference type="FunCoup" id="A0A7M7G2V3">
    <property type="interactions" value="2596"/>
</dbReference>
<dbReference type="Proteomes" id="UP000002358">
    <property type="component" value="Chromosome 1"/>
</dbReference>
<sequence length="370" mass="42265">MNCILSTFRVVVQTSANIVKSTNYRFHKLNNILLHQLTVKMSSIKIGTHNGTFHCDEVLACYMLKLLPEYKDATIVRSRDQSILDTCDIVVDVGGKYDAATHRYDHHMRDFTESISTVIKKPGYDSTIKLSSAGLIYCHFGHKIIKQLAPELNEDDLERIFKKVYETFIKEIDGIDNGVPMFDGEPLYRISTNLSARVSRLNLQWNTTHLNEEEQFNKAMVMAGEEFTYFIENAARTWLPARTLVKEAIENRLQIDPSGEIIEMTKAVPWKEHLYNIETELNIDPTIKFIVFKDNTYRVQGVPQQLGSYICRIFLPEKWCGLRDEELTAEAGIKDCVFVHTTGFIGGNKTREGALAMARYALKLGHDKGK</sequence>
<protein>
    <submittedName>
        <fullName evidence="2">Uncharacterized protein</fullName>
    </submittedName>
</protein>
<dbReference type="AlphaFoldDB" id="A0A7M7G2V3"/>
<dbReference type="PANTHER" id="PTHR11215">
    <property type="entry name" value="METAL DEPENDENT HYDROLASE - RELATED"/>
    <property type="match status" value="1"/>
</dbReference>
<gene>
    <name evidence="2" type="primary">100118825</name>
</gene>
<dbReference type="InParanoid" id="A0A7M7G2V3"/>
<evidence type="ECO:0000256" key="1">
    <source>
        <dbReference type="ARBA" id="ARBA00010105"/>
    </source>
</evidence>
<dbReference type="EnsemblMetazoa" id="XM_008214670">
    <property type="protein sequence ID" value="XP_008212892"/>
    <property type="gene ID" value="LOC100118825"/>
</dbReference>
<comment type="similarity">
    <text evidence="1">Belongs to the MYG1 family.</text>
</comment>
<proteinExistence type="inferred from homology"/>
<dbReference type="GO" id="GO:0005634">
    <property type="term" value="C:nucleus"/>
    <property type="evidence" value="ECO:0007669"/>
    <property type="project" value="TreeGrafter"/>
</dbReference>
<evidence type="ECO:0000313" key="3">
    <source>
        <dbReference type="Proteomes" id="UP000002358"/>
    </source>
</evidence>
<dbReference type="GO" id="GO:0005737">
    <property type="term" value="C:cytoplasm"/>
    <property type="evidence" value="ECO:0007669"/>
    <property type="project" value="TreeGrafter"/>
</dbReference>
<organism evidence="2 3">
    <name type="scientific">Nasonia vitripennis</name>
    <name type="common">Parasitic wasp</name>
    <dbReference type="NCBI Taxonomy" id="7425"/>
    <lineage>
        <taxon>Eukaryota</taxon>
        <taxon>Metazoa</taxon>
        <taxon>Ecdysozoa</taxon>
        <taxon>Arthropoda</taxon>
        <taxon>Hexapoda</taxon>
        <taxon>Insecta</taxon>
        <taxon>Pterygota</taxon>
        <taxon>Neoptera</taxon>
        <taxon>Endopterygota</taxon>
        <taxon>Hymenoptera</taxon>
        <taxon>Apocrita</taxon>
        <taxon>Proctotrupomorpha</taxon>
        <taxon>Chalcidoidea</taxon>
        <taxon>Pteromalidae</taxon>
        <taxon>Pteromalinae</taxon>
        <taxon>Nasonia</taxon>
    </lineage>
</organism>
<name>A0A7M7G2V3_NASVI</name>
<evidence type="ECO:0000313" key="2">
    <source>
        <dbReference type="EnsemblMetazoa" id="XP_001601011"/>
    </source>
</evidence>
<accession>A0A7M7G2V3</accession>
<dbReference type="EnsemblMetazoa" id="XM_001600961">
    <property type="protein sequence ID" value="XP_001601011"/>
    <property type="gene ID" value="LOC100118825"/>
</dbReference>
<reference evidence="2" key="1">
    <citation type="submission" date="2021-01" db="UniProtKB">
        <authorList>
            <consortium name="EnsemblMetazoa"/>
        </authorList>
    </citation>
    <scope>IDENTIFICATION</scope>
</reference>
<dbReference type="OrthoDB" id="10265310at2759"/>